<dbReference type="RefSeq" id="WP_014514002.1">
    <property type="nucleotide sequence ID" value="NC_017276.1"/>
</dbReference>
<gene>
    <name evidence="1" type="ordered locus">SiRe_1471</name>
</gene>
<accession>F0NBJ9</accession>
<dbReference type="AlphaFoldDB" id="F0NBJ9"/>
<dbReference type="STRING" id="930945.SiRe_1471"/>
<organism evidence="1 2">
    <name type="scientific">Saccharolobus islandicus (strain REY15A)</name>
    <name type="common">Sulfolobus islandicus</name>
    <dbReference type="NCBI Taxonomy" id="930945"/>
    <lineage>
        <taxon>Archaea</taxon>
        <taxon>Thermoproteota</taxon>
        <taxon>Thermoprotei</taxon>
        <taxon>Sulfolobales</taxon>
        <taxon>Sulfolobaceae</taxon>
        <taxon>Saccharolobus</taxon>
    </lineage>
</organism>
<keyword evidence="2" id="KW-1185">Reference proteome</keyword>
<dbReference type="Proteomes" id="UP000002664">
    <property type="component" value="Chromosome"/>
</dbReference>
<sequence length="52" mass="5972">MDDYSIIQTVAKVAESFNKGELFNFFYDGIEVRRGKKGYVSISGKFLDLNFI</sequence>
<dbReference type="GeneID" id="43500354"/>
<dbReference type="HOGENOM" id="CLU_3075532_0_0_2"/>
<name>F0NBJ9_SACI5</name>
<proteinExistence type="predicted"/>
<protein>
    <submittedName>
        <fullName evidence="1">Uncharacterized protein</fullName>
    </submittedName>
</protein>
<dbReference type="KEGG" id="sir:SiRe_1471"/>
<dbReference type="EMBL" id="CP002425">
    <property type="protein sequence ID" value="ADX85536.1"/>
    <property type="molecule type" value="Genomic_DNA"/>
</dbReference>
<reference evidence="1 2" key="1">
    <citation type="journal article" date="2011" name="J. Bacteriol.">
        <title>Genome analyses of icelandic strains of Sulfolobus islandicus, model organisms for genetic and virus-host interaction studies.</title>
        <authorList>
            <person name="Guo L."/>
            <person name="Brugger K."/>
            <person name="Liu C."/>
            <person name="Shah S.A."/>
            <person name="Zheng H."/>
            <person name="Zhu Y."/>
            <person name="Wang S."/>
            <person name="Lillestol R.K."/>
            <person name="Chen L."/>
            <person name="Frank J."/>
            <person name="Prangishvili D."/>
            <person name="Paulin L."/>
            <person name="She Q."/>
            <person name="Huang L."/>
            <person name="Garrett R.A."/>
        </authorList>
    </citation>
    <scope>NUCLEOTIDE SEQUENCE [LARGE SCALE GENOMIC DNA]</scope>
    <source>
        <strain evidence="1 2">REY15A</strain>
    </source>
</reference>
<evidence type="ECO:0000313" key="1">
    <source>
        <dbReference type="EMBL" id="ADX85536.1"/>
    </source>
</evidence>
<evidence type="ECO:0000313" key="2">
    <source>
        <dbReference type="Proteomes" id="UP000002664"/>
    </source>
</evidence>